<keyword evidence="2" id="KW-1185">Reference proteome</keyword>
<proteinExistence type="predicted"/>
<dbReference type="AlphaFoldDB" id="A0A1I1GRP2"/>
<dbReference type="EMBL" id="FOLI01000005">
    <property type="protein sequence ID" value="SFC11730.1"/>
    <property type="molecule type" value="Genomic_DNA"/>
</dbReference>
<dbReference type="STRING" id="283737.SAMN05660453_1120"/>
<accession>A0A1I1GRP2</accession>
<evidence type="ECO:0000313" key="2">
    <source>
        <dbReference type="Proteomes" id="UP000199376"/>
    </source>
</evidence>
<gene>
    <name evidence="1" type="ORF">SAMN05660453_1120</name>
</gene>
<name>A0A1I1GRP2_9LACO</name>
<dbReference type="OrthoDB" id="9973145at2"/>
<sequence length="248" mass="27139">MKRKKWLWIWAIVILLVAIAGTVTLVCTKQESSKNKVEKINTSQSTSGLRTNATTKMINMKSGQKKVVNGLQIDVKSISKTDYKAYSKRSVVKVKMSVKNTTKKDLYVVASAPHGAFDTGFAKSDSWNLAGLATDSITDSHWTSSVASIANDKGKLSDDNLISNQLQKKSGVILGIGANYKYMCWKLTPGQSVSGNAYGAYDQDANNPDQLPVLKVNPDQIGVDKSTVDIYKDEYQRQAATDTNTDSE</sequence>
<evidence type="ECO:0000313" key="1">
    <source>
        <dbReference type="EMBL" id="SFC11730.1"/>
    </source>
</evidence>
<protein>
    <submittedName>
        <fullName evidence="1">Uncharacterized protein</fullName>
    </submittedName>
</protein>
<reference evidence="1 2" key="1">
    <citation type="submission" date="2016-10" db="EMBL/GenBank/DDBJ databases">
        <authorList>
            <person name="de Groot N.N."/>
        </authorList>
    </citation>
    <scope>NUCLEOTIDE SEQUENCE [LARGE SCALE GENOMIC DNA]</scope>
    <source>
        <strain evidence="1 2">DSM 19113</strain>
    </source>
</reference>
<dbReference type="RefSeq" id="WP_091502823.1">
    <property type="nucleotide sequence ID" value="NZ_FOLI01000005.1"/>
</dbReference>
<organism evidence="1 2">
    <name type="scientific">Fructobacillus durionis</name>
    <dbReference type="NCBI Taxonomy" id="283737"/>
    <lineage>
        <taxon>Bacteria</taxon>
        <taxon>Bacillati</taxon>
        <taxon>Bacillota</taxon>
        <taxon>Bacilli</taxon>
        <taxon>Lactobacillales</taxon>
        <taxon>Lactobacillaceae</taxon>
        <taxon>Fructobacillus</taxon>
    </lineage>
</organism>
<dbReference type="Proteomes" id="UP000199376">
    <property type="component" value="Unassembled WGS sequence"/>
</dbReference>